<organism evidence="2 3">
    <name type="scientific">Phaseolus angularis</name>
    <name type="common">Azuki bean</name>
    <name type="synonym">Vigna angularis</name>
    <dbReference type="NCBI Taxonomy" id="3914"/>
    <lineage>
        <taxon>Eukaryota</taxon>
        <taxon>Viridiplantae</taxon>
        <taxon>Streptophyta</taxon>
        <taxon>Embryophyta</taxon>
        <taxon>Tracheophyta</taxon>
        <taxon>Spermatophyta</taxon>
        <taxon>Magnoliopsida</taxon>
        <taxon>eudicotyledons</taxon>
        <taxon>Gunneridae</taxon>
        <taxon>Pentapetalae</taxon>
        <taxon>rosids</taxon>
        <taxon>fabids</taxon>
        <taxon>Fabales</taxon>
        <taxon>Fabaceae</taxon>
        <taxon>Papilionoideae</taxon>
        <taxon>50 kb inversion clade</taxon>
        <taxon>NPAAA clade</taxon>
        <taxon>indigoferoid/millettioid clade</taxon>
        <taxon>Phaseoleae</taxon>
        <taxon>Vigna</taxon>
    </lineage>
</organism>
<reference evidence="3" key="1">
    <citation type="journal article" date="2015" name="Proc. Natl. Acad. Sci. U.S.A.">
        <title>Genome sequencing of adzuki bean (Vigna angularis) provides insight into high starch and low fat accumulation and domestication.</title>
        <authorList>
            <person name="Yang K."/>
            <person name="Tian Z."/>
            <person name="Chen C."/>
            <person name="Luo L."/>
            <person name="Zhao B."/>
            <person name="Wang Z."/>
            <person name="Yu L."/>
            <person name="Li Y."/>
            <person name="Sun Y."/>
            <person name="Li W."/>
            <person name="Chen Y."/>
            <person name="Li Y."/>
            <person name="Zhang Y."/>
            <person name="Ai D."/>
            <person name="Zhao J."/>
            <person name="Shang C."/>
            <person name="Ma Y."/>
            <person name="Wu B."/>
            <person name="Wang M."/>
            <person name="Gao L."/>
            <person name="Sun D."/>
            <person name="Zhang P."/>
            <person name="Guo F."/>
            <person name="Wang W."/>
            <person name="Li Y."/>
            <person name="Wang J."/>
            <person name="Varshney R.K."/>
            <person name="Wang J."/>
            <person name="Ling H.Q."/>
            <person name="Wan P."/>
        </authorList>
    </citation>
    <scope>NUCLEOTIDE SEQUENCE</scope>
    <source>
        <strain evidence="3">cv. Jingnong 6</strain>
    </source>
</reference>
<evidence type="ECO:0000256" key="1">
    <source>
        <dbReference type="SAM" id="MobiDB-lite"/>
    </source>
</evidence>
<feature type="compositionally biased region" description="Acidic residues" evidence="1">
    <location>
        <begin position="1"/>
        <end position="12"/>
    </location>
</feature>
<dbReference type="Proteomes" id="UP000053144">
    <property type="component" value="Chromosome 4"/>
</dbReference>
<dbReference type="PANTHER" id="PTHR33018">
    <property type="entry name" value="OS10G0338966 PROTEIN-RELATED"/>
    <property type="match status" value="1"/>
</dbReference>
<feature type="region of interest" description="Disordered" evidence="1">
    <location>
        <begin position="85"/>
        <end position="127"/>
    </location>
</feature>
<evidence type="ECO:0000313" key="3">
    <source>
        <dbReference type="Proteomes" id="UP000053144"/>
    </source>
</evidence>
<feature type="region of interest" description="Disordered" evidence="1">
    <location>
        <begin position="1"/>
        <end position="22"/>
    </location>
</feature>
<feature type="compositionally biased region" description="Basic and acidic residues" evidence="1">
    <location>
        <begin position="107"/>
        <end position="117"/>
    </location>
</feature>
<protein>
    <submittedName>
        <fullName evidence="2">Uncharacterized protein</fullName>
    </submittedName>
</protein>
<dbReference type="EMBL" id="CM003374">
    <property type="protein sequence ID" value="KOM40167.1"/>
    <property type="molecule type" value="Genomic_DNA"/>
</dbReference>
<dbReference type="AlphaFoldDB" id="A0A0L9UC85"/>
<name>A0A0L9UC85_PHAAN</name>
<gene>
    <name evidence="2" type="ORF">LR48_Vigan04g036500</name>
</gene>
<feature type="region of interest" description="Disordered" evidence="1">
    <location>
        <begin position="170"/>
        <end position="217"/>
    </location>
</feature>
<proteinExistence type="predicted"/>
<sequence length="527" mass="59819">MKVQEENNEVQEEAPFSIPNFPKNGNVDSPHYFLVVPVVQMDFAFSFASNLTLLPTPSAIAPTTISLHNRFVTLAISERHTTTATTTAPPTYNQHTTKAPKWRRKRKELESEMENGRGRNGLGTSFKYNRGSTIRLKSKNLSQTVALSLSSLALSSLALSLSSLPPSVTISPLHQTPSSDRHHHQPLRSPQAPPFNHAAGHHAQTRKPPPQRLHSRPNSMEAATTIFIFSRHANKGNRGRISHLTASVQATTEAVESFFFLIAKLSASGVIRKKVLLHIVIRWRDFKTRLTRLYIFGDKQHENPCQHYTFTKEEWMQFRASRESEEWKGKRLAAQERQRLSDAPHLLSRGGYAKLEKKIRKSRVEALELEFPDLAPAPARYELWKASRTKFDGNMTSSLAALISQRIDELVEQQTQGKIVGQSKDDILTMAIGKPEHPRRHVRATIDEVRDLQAQFTRPQKQPMHEPVIDEDDEMAEAKDDPLSKLMTRLPRYMNTIVVDQGRSFMYKFVEPQTIQASGNTLESKQY</sequence>
<dbReference type="PANTHER" id="PTHR33018:SF34">
    <property type="entry name" value="OS02G0472350 PROTEIN"/>
    <property type="match status" value="1"/>
</dbReference>
<evidence type="ECO:0000313" key="2">
    <source>
        <dbReference type="EMBL" id="KOM40167.1"/>
    </source>
</evidence>
<dbReference type="Gramene" id="KOM40167">
    <property type="protein sequence ID" value="KOM40167"/>
    <property type="gene ID" value="LR48_Vigan04g036500"/>
</dbReference>
<accession>A0A0L9UC85</accession>